<evidence type="ECO:0000313" key="2">
    <source>
        <dbReference type="Proteomes" id="UP000443153"/>
    </source>
</evidence>
<gene>
    <name evidence="1" type="ORF">GJ691_18595</name>
</gene>
<dbReference type="Proteomes" id="UP000443153">
    <property type="component" value="Unassembled WGS sequence"/>
</dbReference>
<name>A0A6I2MR93_9FLAO</name>
<dbReference type="RefSeq" id="WP_154369716.1">
    <property type="nucleotide sequence ID" value="NZ_WKJH01000030.1"/>
</dbReference>
<proteinExistence type="predicted"/>
<keyword evidence="2" id="KW-1185">Reference proteome</keyword>
<sequence>MRYLFPFLFVMLLGCTDDDLNGDVIIHDIIGKWQLEATKISPGGIVDWTFVDDGVVYEFSKDGTLQLSKWEGCKAPVNGTFAIGEERLYLRFLCNSELYEPVYLISFEESKLILGFLGCIEECSYRFKKID</sequence>
<organism evidence="1 2">
    <name type="scientific">Maribacter luteus</name>
    <dbReference type="NCBI Taxonomy" id="2594478"/>
    <lineage>
        <taxon>Bacteria</taxon>
        <taxon>Pseudomonadati</taxon>
        <taxon>Bacteroidota</taxon>
        <taxon>Flavobacteriia</taxon>
        <taxon>Flavobacteriales</taxon>
        <taxon>Flavobacteriaceae</taxon>
        <taxon>Maribacter</taxon>
    </lineage>
</organism>
<dbReference type="PROSITE" id="PS51257">
    <property type="entry name" value="PROKAR_LIPOPROTEIN"/>
    <property type="match status" value="1"/>
</dbReference>
<dbReference type="AlphaFoldDB" id="A0A6I2MR93"/>
<evidence type="ECO:0000313" key="1">
    <source>
        <dbReference type="EMBL" id="MRX66168.1"/>
    </source>
</evidence>
<comment type="caution">
    <text evidence="1">The sequence shown here is derived from an EMBL/GenBank/DDBJ whole genome shotgun (WGS) entry which is preliminary data.</text>
</comment>
<protein>
    <recommendedName>
        <fullName evidence="3">Lipocalin-like domain-containing protein</fullName>
    </recommendedName>
</protein>
<evidence type="ECO:0008006" key="3">
    <source>
        <dbReference type="Google" id="ProtNLM"/>
    </source>
</evidence>
<reference evidence="1 2" key="1">
    <citation type="submission" date="2019-11" db="EMBL/GenBank/DDBJ databases">
        <title>Maribacter lutea sp. nov., a marine bacterium isolated from intertidal sand.</title>
        <authorList>
            <person name="Liu A."/>
        </authorList>
    </citation>
    <scope>NUCLEOTIDE SEQUENCE [LARGE SCALE GENOMIC DNA]</scope>
    <source>
        <strain evidence="1 2">RZ05</strain>
    </source>
</reference>
<accession>A0A6I2MR93</accession>
<dbReference type="OrthoDB" id="708275at2"/>
<dbReference type="EMBL" id="WKJH01000030">
    <property type="protein sequence ID" value="MRX66168.1"/>
    <property type="molecule type" value="Genomic_DNA"/>
</dbReference>